<name>A0ABR0L109_9PEZI</name>
<reference evidence="1 2" key="1">
    <citation type="submission" date="2023-08" db="EMBL/GenBank/DDBJ databases">
        <title>Black Yeasts Isolated from many extreme environments.</title>
        <authorList>
            <person name="Coleine C."/>
            <person name="Stajich J.E."/>
            <person name="Selbmann L."/>
        </authorList>
    </citation>
    <scope>NUCLEOTIDE SEQUENCE [LARGE SCALE GENOMIC DNA]</scope>
    <source>
        <strain evidence="1 2">CCFEE 5386</strain>
    </source>
</reference>
<keyword evidence="2" id="KW-1185">Reference proteome</keyword>
<proteinExistence type="predicted"/>
<evidence type="ECO:0000313" key="1">
    <source>
        <dbReference type="EMBL" id="KAK5141845.1"/>
    </source>
</evidence>
<sequence>MCGVAELYETIPAGMSSLRIGAQSVDLDQMAFYNPATKKGNAMMRRDSAQIRKVRPAGTSYQQASACPTVLLAQAYNTASAKAAASSDPGLHSTTAARIVKEPVRWVASGSTTILSSDNTEHCEIQDLNGCVSQSASMPLECEPDAASLAATEIGLDEPPPISPSPPTTTRDAFVLDPAARHVVAPSSQ</sequence>
<protein>
    <submittedName>
        <fullName evidence="1">Uncharacterized protein</fullName>
    </submittedName>
</protein>
<gene>
    <name evidence="1" type="ORF">LTR32_005685</name>
</gene>
<comment type="caution">
    <text evidence="1">The sequence shown here is derived from an EMBL/GenBank/DDBJ whole genome shotgun (WGS) entry which is preliminary data.</text>
</comment>
<organism evidence="1 2">
    <name type="scientific">Rachicladosporium monterosium</name>
    <dbReference type="NCBI Taxonomy" id="1507873"/>
    <lineage>
        <taxon>Eukaryota</taxon>
        <taxon>Fungi</taxon>
        <taxon>Dikarya</taxon>
        <taxon>Ascomycota</taxon>
        <taxon>Pezizomycotina</taxon>
        <taxon>Dothideomycetes</taxon>
        <taxon>Dothideomycetidae</taxon>
        <taxon>Cladosporiales</taxon>
        <taxon>Cladosporiaceae</taxon>
        <taxon>Rachicladosporium</taxon>
    </lineage>
</organism>
<evidence type="ECO:0000313" key="2">
    <source>
        <dbReference type="Proteomes" id="UP001308179"/>
    </source>
</evidence>
<accession>A0ABR0L109</accession>
<dbReference type="EMBL" id="JAVRRR010000516">
    <property type="protein sequence ID" value="KAK5141845.1"/>
    <property type="molecule type" value="Genomic_DNA"/>
</dbReference>
<dbReference type="Proteomes" id="UP001308179">
    <property type="component" value="Unassembled WGS sequence"/>
</dbReference>